<evidence type="ECO:0000313" key="2">
    <source>
        <dbReference type="Proteomes" id="UP000231843"/>
    </source>
</evidence>
<name>A0A2N0A047_9LEPT</name>
<sequence>MDSANTEEVALKFAFGTSKMIRGKKTKNYTSNTAFFRKKKYFGKSTPKLGNSCCHVGPSEEHEKDRYESYL</sequence>
<accession>A0A2N0A047</accession>
<gene>
    <name evidence="1" type="ORF">CH365_08975</name>
</gene>
<comment type="caution">
    <text evidence="1">The sequence shown here is derived from an EMBL/GenBank/DDBJ whole genome shotgun (WGS) entry which is preliminary data.</text>
</comment>
<keyword evidence="2" id="KW-1185">Reference proteome</keyword>
<organism evidence="1 2">
    <name type="scientific">Leptospira neocaledonica</name>
    <dbReference type="NCBI Taxonomy" id="2023192"/>
    <lineage>
        <taxon>Bacteria</taxon>
        <taxon>Pseudomonadati</taxon>
        <taxon>Spirochaetota</taxon>
        <taxon>Spirochaetia</taxon>
        <taxon>Leptospirales</taxon>
        <taxon>Leptospiraceae</taxon>
        <taxon>Leptospira</taxon>
    </lineage>
</organism>
<dbReference type="EMBL" id="NPEA01000004">
    <property type="protein sequence ID" value="PJZ77682.1"/>
    <property type="molecule type" value="Genomic_DNA"/>
</dbReference>
<proteinExistence type="predicted"/>
<evidence type="ECO:0000313" key="1">
    <source>
        <dbReference type="EMBL" id="PJZ77682.1"/>
    </source>
</evidence>
<protein>
    <submittedName>
        <fullName evidence="1">Uncharacterized protein</fullName>
    </submittedName>
</protein>
<dbReference type="AlphaFoldDB" id="A0A2N0A047"/>
<reference evidence="1 2" key="1">
    <citation type="submission" date="2017-07" db="EMBL/GenBank/DDBJ databases">
        <title>Leptospira spp. isolated from tropical soils.</title>
        <authorList>
            <person name="Thibeaux R."/>
            <person name="Iraola G."/>
            <person name="Ferres I."/>
            <person name="Bierque E."/>
            <person name="Girault D."/>
            <person name="Soupe-Gilbert M.-E."/>
            <person name="Picardeau M."/>
            <person name="Goarant C."/>
        </authorList>
    </citation>
    <scope>NUCLEOTIDE SEQUENCE [LARGE SCALE GENOMIC DNA]</scope>
    <source>
        <strain evidence="1 2">ES4-C-A1</strain>
    </source>
</reference>
<dbReference type="Proteomes" id="UP000231843">
    <property type="component" value="Unassembled WGS sequence"/>
</dbReference>